<evidence type="ECO:0000256" key="3">
    <source>
        <dbReference type="ARBA" id="ARBA00022882"/>
    </source>
</evidence>
<organism evidence="9 10">
    <name type="scientific">Dryococelus australis</name>
    <dbReference type="NCBI Taxonomy" id="614101"/>
    <lineage>
        <taxon>Eukaryota</taxon>
        <taxon>Metazoa</taxon>
        <taxon>Ecdysozoa</taxon>
        <taxon>Arthropoda</taxon>
        <taxon>Hexapoda</taxon>
        <taxon>Insecta</taxon>
        <taxon>Pterygota</taxon>
        <taxon>Neoptera</taxon>
        <taxon>Polyneoptera</taxon>
        <taxon>Phasmatodea</taxon>
        <taxon>Verophasmatodea</taxon>
        <taxon>Anareolatae</taxon>
        <taxon>Phasmatidae</taxon>
        <taxon>Eurycanthinae</taxon>
        <taxon>Dryococelus</taxon>
    </lineage>
</organism>
<dbReference type="Gene3D" id="1.10.238.10">
    <property type="entry name" value="EF-hand"/>
    <property type="match status" value="1"/>
</dbReference>
<keyword evidence="5" id="KW-0325">Glycoprotein</keyword>
<reference evidence="9 10" key="1">
    <citation type="submission" date="2023-02" db="EMBL/GenBank/DDBJ databases">
        <title>LHISI_Scaffold_Assembly.</title>
        <authorList>
            <person name="Stuart O.P."/>
            <person name="Cleave R."/>
            <person name="Magrath M.J.L."/>
            <person name="Mikheyev A.S."/>
        </authorList>
    </citation>
    <scope>NUCLEOTIDE SEQUENCE [LARGE SCALE GENOMIC DNA]</scope>
    <source>
        <strain evidence="9">Daus_M_001</strain>
        <tissue evidence="9">Leg muscle</tissue>
    </source>
</reference>
<keyword evidence="6" id="KW-0407">Ion channel</keyword>
<keyword evidence="7" id="KW-1133">Transmembrane helix</keyword>
<keyword evidence="4" id="KW-0406">Ion transport</keyword>
<dbReference type="InterPro" id="IPR014873">
    <property type="entry name" value="VDCC_a1su_IQ"/>
</dbReference>
<evidence type="ECO:0000256" key="2">
    <source>
        <dbReference type="ARBA" id="ARBA00022737"/>
    </source>
</evidence>
<dbReference type="Pfam" id="PF08763">
    <property type="entry name" value="Ca_chan_IQ"/>
    <property type="match status" value="1"/>
</dbReference>
<dbReference type="InterPro" id="IPR031649">
    <property type="entry name" value="GPHH_dom"/>
</dbReference>
<keyword evidence="7" id="KW-0812">Transmembrane</keyword>
<gene>
    <name evidence="9" type="ORF">PR048_014932</name>
</gene>
<evidence type="ECO:0000259" key="8">
    <source>
        <dbReference type="PROSITE" id="PS50222"/>
    </source>
</evidence>
<comment type="caution">
    <text evidence="9">The sequence shown here is derived from an EMBL/GenBank/DDBJ whole genome shotgun (WGS) entry which is preliminary data.</text>
</comment>
<protein>
    <recommendedName>
        <fullName evidence="8">EF-hand domain-containing protein</fullName>
    </recommendedName>
</protein>
<keyword evidence="7" id="KW-0472">Membrane</keyword>
<accession>A0ABQ9HFK2</accession>
<dbReference type="EMBL" id="JARBHB010000005">
    <property type="protein sequence ID" value="KAJ8883093.1"/>
    <property type="molecule type" value="Genomic_DNA"/>
</dbReference>
<feature type="transmembrane region" description="Helical" evidence="7">
    <location>
        <begin position="52"/>
        <end position="73"/>
    </location>
</feature>
<evidence type="ECO:0000256" key="7">
    <source>
        <dbReference type="SAM" id="Phobius"/>
    </source>
</evidence>
<proteinExistence type="predicted"/>
<evidence type="ECO:0000313" key="10">
    <source>
        <dbReference type="Proteomes" id="UP001159363"/>
    </source>
</evidence>
<keyword evidence="10" id="KW-1185">Reference proteome</keyword>
<dbReference type="Pfam" id="PF16905">
    <property type="entry name" value="GPHH"/>
    <property type="match status" value="1"/>
</dbReference>
<evidence type="ECO:0000256" key="4">
    <source>
        <dbReference type="ARBA" id="ARBA00023065"/>
    </source>
</evidence>
<dbReference type="InterPro" id="IPR002048">
    <property type="entry name" value="EF_hand_dom"/>
</dbReference>
<feature type="domain" description="EF-hand" evidence="8">
    <location>
        <begin position="262"/>
        <end position="297"/>
    </location>
</feature>
<evidence type="ECO:0000256" key="6">
    <source>
        <dbReference type="ARBA" id="ARBA00023303"/>
    </source>
</evidence>
<dbReference type="InterPro" id="IPR050599">
    <property type="entry name" value="VDCC_alpha-1_subunit"/>
</dbReference>
<dbReference type="Proteomes" id="UP001159363">
    <property type="component" value="Chromosome 4"/>
</dbReference>
<dbReference type="InterPro" id="IPR011992">
    <property type="entry name" value="EF-hand-dom_pair"/>
</dbReference>
<keyword evidence="3" id="KW-0851">Voltage-gated channel</keyword>
<dbReference type="Gene3D" id="6.10.250.2180">
    <property type="match status" value="1"/>
</dbReference>
<dbReference type="PANTHER" id="PTHR45628">
    <property type="entry name" value="VOLTAGE-DEPENDENT CALCIUM CHANNEL TYPE A SUBUNIT ALPHA-1"/>
    <property type="match status" value="1"/>
</dbReference>
<dbReference type="PANTHER" id="PTHR45628:SF7">
    <property type="entry name" value="VOLTAGE-DEPENDENT CALCIUM CHANNEL TYPE A SUBUNIT ALPHA-1"/>
    <property type="match status" value="1"/>
</dbReference>
<keyword evidence="1" id="KW-0813">Transport</keyword>
<evidence type="ECO:0000256" key="5">
    <source>
        <dbReference type="ARBA" id="ARBA00023180"/>
    </source>
</evidence>
<dbReference type="SUPFAM" id="SSF47473">
    <property type="entry name" value="EF-hand"/>
    <property type="match status" value="1"/>
</dbReference>
<keyword evidence="2" id="KW-0677">Repeat</keyword>
<sequence length="634" mass="70457">MSALEDPLDQTKDGGVCATGEAWPNIMLACVANQPCDPLSNKKGNECGSNLAYAYFVSFIFFCSFLCVASSTIPCCDHTSCATTKYGVRTRFFSGVNQSCCGMLPIHLHWDPQESFLACGQLVNIRHRMKDTPSANSRCVLGNTDIVVLSLLSSRLTFAPEVVVGLVLPRVMSEQLGQWGGNQQCCGYLVLDSRATGYPRKMGLVFEPSKKWVLCDLGVGHVTIVVLVHYGYGSLQMLNLFVAVIMDNFDYLTRDSSILGAHHLDEFVRIWAEYDPNATGKILCSEMYDMLKNMDPPLGFGNKCPNRLAYKKLIRMNMPLDADGKVNFTTTLFALIRENLSIKVRAGEWSQHHFSKGRENHSLRLLRFEENKHVKGITAFRLQARYAVYLRAVESSCGKCCEPRGAVEDTFEDNPPLGSTILGLKGYRAASPVLIPKVIRLKKGPHHWCWKLDEFGGSGSSELVIGSRGYQLGFSTGDHCDGLSCTLTTAEEMDQADDELRETIRNIWPIQAKKMLDLLIPRKEERTSKAFRLGLRRWIVEACGPGCEPCQRLDGPECSVVVPALCRLLGELGVEPLTPNTYFSDFGMSYLVVRTLGQMNTSLRRLGEQGDCHLLLMSSALLKLEITHQLTTLS</sequence>
<evidence type="ECO:0000313" key="9">
    <source>
        <dbReference type="EMBL" id="KAJ8883093.1"/>
    </source>
</evidence>
<evidence type="ECO:0000256" key="1">
    <source>
        <dbReference type="ARBA" id="ARBA00022448"/>
    </source>
</evidence>
<name>A0ABQ9HFK2_9NEOP</name>
<dbReference type="PROSITE" id="PS50222">
    <property type="entry name" value="EF_HAND_2"/>
    <property type="match status" value="1"/>
</dbReference>
<dbReference type="Gene3D" id="1.10.287.70">
    <property type="match status" value="1"/>
</dbReference>